<dbReference type="Gene3D" id="2.40.37.10">
    <property type="entry name" value="Lyase, Ornithine Decarboxylase, Chain A, domain 1"/>
    <property type="match status" value="1"/>
</dbReference>
<dbReference type="Pfam" id="PF01168">
    <property type="entry name" value="Ala_racemase_N"/>
    <property type="match status" value="1"/>
</dbReference>
<dbReference type="GO" id="GO:0030170">
    <property type="term" value="F:pyridoxal phosphate binding"/>
    <property type="evidence" value="ECO:0007669"/>
    <property type="project" value="UniProtKB-UniRule"/>
</dbReference>
<dbReference type="GO" id="GO:0005829">
    <property type="term" value="C:cytosol"/>
    <property type="evidence" value="ECO:0007669"/>
    <property type="project" value="TreeGrafter"/>
</dbReference>
<dbReference type="InterPro" id="IPR009006">
    <property type="entry name" value="Ala_racemase/Decarboxylase_C"/>
</dbReference>
<protein>
    <recommendedName>
        <fullName evidence="5">Alanine racemase</fullName>
        <ecNumber evidence="5">5.1.1.1</ecNumber>
    </recommendedName>
</protein>
<feature type="modified residue" description="N6-(pyridoxal phosphate)lysine" evidence="5 6">
    <location>
        <position position="36"/>
    </location>
</feature>
<evidence type="ECO:0000256" key="4">
    <source>
        <dbReference type="ARBA" id="ARBA00023235"/>
    </source>
</evidence>
<feature type="binding site" evidence="5">
    <location>
        <position position="311"/>
    </location>
    <ligand>
        <name>substrate</name>
    </ligand>
</feature>
<comment type="cofactor">
    <cofactor evidence="2 5 6">
        <name>pyridoxal 5'-phosphate</name>
        <dbReference type="ChEBI" id="CHEBI:597326"/>
    </cofactor>
</comment>
<dbReference type="InterPro" id="IPR001608">
    <property type="entry name" value="Ala_racemase_N"/>
</dbReference>
<evidence type="ECO:0000256" key="5">
    <source>
        <dbReference type="HAMAP-Rule" id="MF_01201"/>
    </source>
</evidence>
<keyword evidence="9" id="KW-1185">Reference proteome</keyword>
<dbReference type="InterPro" id="IPR000821">
    <property type="entry name" value="Ala_racemase"/>
</dbReference>
<keyword evidence="3 5" id="KW-0663">Pyridoxal phosphate</keyword>
<comment type="caution">
    <text evidence="8">The sequence shown here is derived from an EMBL/GenBank/DDBJ whole genome shotgun (WGS) entry which is preliminary data.</text>
</comment>
<feature type="active site" description="Proton acceptor; specific for D-alanine" evidence="5">
    <location>
        <position position="36"/>
    </location>
</feature>
<dbReference type="EMBL" id="LAQJ01000033">
    <property type="protein sequence ID" value="KKO20988.1"/>
    <property type="molecule type" value="Genomic_DNA"/>
</dbReference>
<dbReference type="InterPro" id="IPR020622">
    <property type="entry name" value="Ala_racemase_pyridoxalP-BS"/>
</dbReference>
<feature type="domain" description="Alanine racemase C-terminal" evidence="7">
    <location>
        <begin position="242"/>
        <end position="370"/>
    </location>
</feature>
<dbReference type="Gene3D" id="3.20.20.10">
    <property type="entry name" value="Alanine racemase"/>
    <property type="match status" value="1"/>
</dbReference>
<dbReference type="CDD" id="cd00430">
    <property type="entry name" value="PLPDE_III_AR"/>
    <property type="match status" value="1"/>
</dbReference>
<comment type="catalytic activity">
    <reaction evidence="1 5">
        <text>L-alanine = D-alanine</text>
        <dbReference type="Rhea" id="RHEA:20249"/>
        <dbReference type="ChEBI" id="CHEBI:57416"/>
        <dbReference type="ChEBI" id="CHEBI:57972"/>
        <dbReference type="EC" id="5.1.1.1"/>
    </reaction>
</comment>
<evidence type="ECO:0000256" key="2">
    <source>
        <dbReference type="ARBA" id="ARBA00001933"/>
    </source>
</evidence>
<dbReference type="EC" id="5.1.1.1" evidence="5"/>
<evidence type="ECO:0000313" key="9">
    <source>
        <dbReference type="Proteomes" id="UP000034954"/>
    </source>
</evidence>
<evidence type="ECO:0000256" key="3">
    <source>
        <dbReference type="ARBA" id="ARBA00022898"/>
    </source>
</evidence>
<comment type="caution">
    <text evidence="5">Lacks conserved residue(s) required for the propagation of feature annotation.</text>
</comment>
<dbReference type="PANTHER" id="PTHR30511:SF0">
    <property type="entry name" value="ALANINE RACEMASE, CATABOLIC-RELATED"/>
    <property type="match status" value="1"/>
</dbReference>
<dbReference type="HAMAP" id="MF_01201">
    <property type="entry name" value="Ala_racemase"/>
    <property type="match status" value="1"/>
</dbReference>
<dbReference type="Pfam" id="PF00842">
    <property type="entry name" value="Ala_racemase_C"/>
    <property type="match status" value="1"/>
</dbReference>
<dbReference type="PRINTS" id="PR00992">
    <property type="entry name" value="ALARACEMASE"/>
</dbReference>
<dbReference type="PATRIC" id="fig|380242.3.peg.350"/>
<evidence type="ECO:0000256" key="6">
    <source>
        <dbReference type="PIRSR" id="PIRSR600821-50"/>
    </source>
</evidence>
<feature type="active site" description="Proton acceptor; specific for L-alanine" evidence="5">
    <location>
        <position position="263"/>
    </location>
</feature>
<comment type="function">
    <text evidence="5">Catalyzes the interconversion of L-alanine and D-alanine. May also act on other amino acids.</text>
</comment>
<organism evidence="8 9">
    <name type="scientific">Candidatus Brocadia fulgida</name>
    <dbReference type="NCBI Taxonomy" id="380242"/>
    <lineage>
        <taxon>Bacteria</taxon>
        <taxon>Pseudomonadati</taxon>
        <taxon>Planctomycetota</taxon>
        <taxon>Candidatus Brocadiia</taxon>
        <taxon>Candidatus Brocadiales</taxon>
        <taxon>Candidatus Brocadiaceae</taxon>
        <taxon>Candidatus Brocadia</taxon>
    </lineage>
</organism>
<dbReference type="PANTHER" id="PTHR30511">
    <property type="entry name" value="ALANINE RACEMASE"/>
    <property type="match status" value="1"/>
</dbReference>
<accession>A0A0M2UY32</accession>
<gene>
    <name evidence="8" type="ORF">BROFUL_00288</name>
</gene>
<comment type="pathway">
    <text evidence="5">Amino-acid biosynthesis; D-alanine biosynthesis; D-alanine from L-alanine: step 1/1.</text>
</comment>
<name>A0A0M2UY32_9BACT</name>
<dbReference type="FunFam" id="3.20.20.10:FF:000002">
    <property type="entry name" value="Alanine racemase"/>
    <property type="match status" value="1"/>
</dbReference>
<dbReference type="SUPFAM" id="SSF50621">
    <property type="entry name" value="Alanine racemase C-terminal domain-like"/>
    <property type="match status" value="1"/>
</dbReference>
<dbReference type="NCBIfam" id="TIGR00492">
    <property type="entry name" value="alr"/>
    <property type="match status" value="1"/>
</dbReference>
<dbReference type="InterPro" id="IPR011079">
    <property type="entry name" value="Ala_racemase_C"/>
</dbReference>
<sequence>MHRPTWVEIDLHALRHNLLAIQRKVGPQIKIMGIVKADAYGHGDYEVSRILLKHGVAMLGIAILEEAIQLRDKGIQAPLFLFGGIFEEQIDDVIHYNVTPSVYDLKLAGVLSKRAQYFHKTVSVHVYVDTGMGSIGVRHDKAVAFVKSLQEMKNLSVDGIYTHCSCSDEKESAYTNLQISRFRDVLARLEVAKIPIPLRHMANSGAIIGYPDAYFAMVRPGLSLYGLYPSDGVSRDIGIRPVMCLKTRIIHIKEFEPGDVVGYGRAHVVTKRTSVATLPFGYNDGYNRLLSGQGFVLIRGIKAPIIGRVCMDQCFVDISHMQGATVGDEVVVYGQQGQESISIESVAKQLNTIPYEVTCNVSKRVPRSILEMRMESGLRQV</sequence>
<dbReference type="SMART" id="SM01005">
    <property type="entry name" value="Ala_racemase_C"/>
    <property type="match status" value="1"/>
</dbReference>
<evidence type="ECO:0000259" key="7">
    <source>
        <dbReference type="SMART" id="SM01005"/>
    </source>
</evidence>
<evidence type="ECO:0000313" key="8">
    <source>
        <dbReference type="EMBL" id="KKO20988.1"/>
    </source>
</evidence>
<keyword evidence="4 5" id="KW-0413">Isomerase</keyword>
<comment type="similarity">
    <text evidence="5">Belongs to the alanine racemase family.</text>
</comment>
<dbReference type="GO" id="GO:0008784">
    <property type="term" value="F:alanine racemase activity"/>
    <property type="evidence" value="ECO:0007669"/>
    <property type="project" value="UniProtKB-UniRule"/>
</dbReference>
<dbReference type="UniPathway" id="UPA00042">
    <property type="reaction ID" value="UER00497"/>
</dbReference>
<dbReference type="InterPro" id="IPR029066">
    <property type="entry name" value="PLP-binding_barrel"/>
</dbReference>
<dbReference type="SUPFAM" id="SSF51419">
    <property type="entry name" value="PLP-binding barrel"/>
    <property type="match status" value="1"/>
</dbReference>
<proteinExistence type="inferred from homology"/>
<dbReference type="AlphaFoldDB" id="A0A0M2UY32"/>
<dbReference type="PROSITE" id="PS00395">
    <property type="entry name" value="ALANINE_RACEMASE"/>
    <property type="match status" value="1"/>
</dbReference>
<reference evidence="8 9" key="1">
    <citation type="journal article" date="2013" name="BMC Microbiol.">
        <title>Identification of the type II cytochrome c maturation pathway in anammox bacteria by comparative genomics.</title>
        <authorList>
            <person name="Ferousi C."/>
            <person name="Speth D.R."/>
            <person name="Reimann J."/>
            <person name="Op den Camp H.J."/>
            <person name="Allen J.W."/>
            <person name="Keltjens J.T."/>
            <person name="Jetten M.S."/>
        </authorList>
    </citation>
    <scope>NUCLEOTIDE SEQUENCE [LARGE SCALE GENOMIC DNA]</scope>
    <source>
        <strain evidence="8">RU1</strain>
    </source>
</reference>
<evidence type="ECO:0000256" key="1">
    <source>
        <dbReference type="ARBA" id="ARBA00000316"/>
    </source>
</evidence>
<dbReference type="GO" id="GO:0030632">
    <property type="term" value="P:D-alanine biosynthetic process"/>
    <property type="evidence" value="ECO:0007669"/>
    <property type="project" value="UniProtKB-UniRule"/>
</dbReference>
<dbReference type="Proteomes" id="UP000034954">
    <property type="component" value="Unassembled WGS sequence"/>
</dbReference>